<evidence type="ECO:0000256" key="5">
    <source>
        <dbReference type="ARBA" id="ARBA00022989"/>
    </source>
</evidence>
<feature type="transmembrane region" description="Helical" evidence="7">
    <location>
        <begin position="393"/>
        <end position="411"/>
    </location>
</feature>
<evidence type="ECO:0000256" key="3">
    <source>
        <dbReference type="ARBA" id="ARBA00022475"/>
    </source>
</evidence>
<dbReference type="Proteomes" id="UP001198862">
    <property type="component" value="Unassembled WGS sequence"/>
</dbReference>
<keyword evidence="3" id="KW-1003">Cell membrane</keyword>
<feature type="transmembrane region" description="Helical" evidence="7">
    <location>
        <begin position="241"/>
        <end position="262"/>
    </location>
</feature>
<dbReference type="PANTHER" id="PTHR23513">
    <property type="entry name" value="INTEGRAL MEMBRANE EFFLUX PROTEIN-RELATED"/>
    <property type="match status" value="1"/>
</dbReference>
<dbReference type="SUPFAM" id="SSF103473">
    <property type="entry name" value="MFS general substrate transporter"/>
    <property type="match status" value="1"/>
</dbReference>
<name>A0ABS8KUD9_9HYPH</name>
<dbReference type="PANTHER" id="PTHR23513:SF11">
    <property type="entry name" value="STAPHYLOFERRIN A TRANSPORTER"/>
    <property type="match status" value="1"/>
</dbReference>
<dbReference type="Pfam" id="PF05977">
    <property type="entry name" value="MFS_3"/>
    <property type="match status" value="1"/>
</dbReference>
<feature type="transmembrane region" description="Helical" evidence="7">
    <location>
        <begin position="274"/>
        <end position="292"/>
    </location>
</feature>
<keyword evidence="2" id="KW-0813">Transport</keyword>
<dbReference type="InterPro" id="IPR036259">
    <property type="entry name" value="MFS_trans_sf"/>
</dbReference>
<gene>
    <name evidence="8" type="ORF">LJ725_11980</name>
</gene>
<keyword evidence="4 7" id="KW-0812">Transmembrane</keyword>
<evidence type="ECO:0000313" key="9">
    <source>
        <dbReference type="Proteomes" id="UP001198862"/>
    </source>
</evidence>
<comment type="subcellular location">
    <subcellularLocation>
        <location evidence="1">Cell membrane</location>
        <topology evidence="1">Multi-pass membrane protein</topology>
    </subcellularLocation>
</comment>
<keyword evidence="5 7" id="KW-1133">Transmembrane helix</keyword>
<feature type="transmembrane region" description="Helical" evidence="7">
    <location>
        <begin position="360"/>
        <end position="381"/>
    </location>
</feature>
<keyword evidence="9" id="KW-1185">Reference proteome</keyword>
<comment type="caution">
    <text evidence="8">The sequence shown here is derived from an EMBL/GenBank/DDBJ whole genome shotgun (WGS) entry which is preliminary data.</text>
</comment>
<feature type="transmembrane region" description="Helical" evidence="7">
    <location>
        <begin position="62"/>
        <end position="86"/>
    </location>
</feature>
<dbReference type="CDD" id="cd06173">
    <property type="entry name" value="MFS_MefA_like"/>
    <property type="match status" value="1"/>
</dbReference>
<accession>A0ABS8KUD9</accession>
<dbReference type="RefSeq" id="WP_230550879.1">
    <property type="nucleotide sequence ID" value="NZ_JAJISD010000004.1"/>
</dbReference>
<dbReference type="Gene3D" id="1.20.1250.20">
    <property type="entry name" value="MFS general substrate transporter like domains"/>
    <property type="match status" value="1"/>
</dbReference>
<reference evidence="8 9" key="1">
    <citation type="submission" date="2021-11" db="EMBL/GenBank/DDBJ databases">
        <authorList>
            <person name="Lee D.-H."/>
            <person name="Kim S.-B."/>
        </authorList>
    </citation>
    <scope>NUCLEOTIDE SEQUENCE [LARGE SCALE GENOMIC DNA]</scope>
    <source>
        <strain evidence="8 9">KCTC 52223</strain>
    </source>
</reference>
<sequence length="421" mass="44582">MTSTIPGPAPAPPPQRPPSAFAPLANRSFLAMWIANLMSNVGGWMQTTGAAWEMTSLTQEPIFVALLAAAGTLPMFLFCFFAGILADRFDRRRYIICCQVWMMGVAATLAVLAFLGLLNHWNLLALSFCMGLGNAMNAPAWHAVVPEIVTGPQLRPAIALNSAGFNLARTIGPVIGQLLLGLVGVFLLFAINAFTYVGVIFAMRAWKRPAEARAAQRRETFGQAARAGIAFVRGSAELRAIFARGLCFFVPGIAMGTLLPVIGRFELGLDEFTFGILYGVFGTGAVAAAFALPTVNRLLGPDRANIWAMGLSAAATLVAALAMTPLVVGAVVALNGACWITVIANNGASVQMILPNYMRARGMAVHQMVFFGAMVLGALLWGKIANFFDVRTALIGSVVMLVPLTVLAASIKLPGASVPRV</sequence>
<evidence type="ECO:0000256" key="7">
    <source>
        <dbReference type="SAM" id="Phobius"/>
    </source>
</evidence>
<protein>
    <submittedName>
        <fullName evidence="8">MFS transporter</fullName>
    </submittedName>
</protein>
<feature type="transmembrane region" description="Helical" evidence="7">
    <location>
        <begin position="178"/>
        <end position="203"/>
    </location>
</feature>
<feature type="transmembrane region" description="Helical" evidence="7">
    <location>
        <begin position="98"/>
        <end position="118"/>
    </location>
</feature>
<keyword evidence="6 7" id="KW-0472">Membrane</keyword>
<proteinExistence type="predicted"/>
<evidence type="ECO:0000256" key="1">
    <source>
        <dbReference type="ARBA" id="ARBA00004651"/>
    </source>
</evidence>
<evidence type="ECO:0000256" key="2">
    <source>
        <dbReference type="ARBA" id="ARBA00022448"/>
    </source>
</evidence>
<organism evidence="8 9">
    <name type="scientific">Reyranella aquatilis</name>
    <dbReference type="NCBI Taxonomy" id="2035356"/>
    <lineage>
        <taxon>Bacteria</taxon>
        <taxon>Pseudomonadati</taxon>
        <taxon>Pseudomonadota</taxon>
        <taxon>Alphaproteobacteria</taxon>
        <taxon>Hyphomicrobiales</taxon>
        <taxon>Reyranellaceae</taxon>
        <taxon>Reyranella</taxon>
    </lineage>
</organism>
<feature type="transmembrane region" description="Helical" evidence="7">
    <location>
        <begin position="304"/>
        <end position="322"/>
    </location>
</feature>
<evidence type="ECO:0000256" key="6">
    <source>
        <dbReference type="ARBA" id="ARBA00023136"/>
    </source>
</evidence>
<feature type="transmembrane region" description="Helical" evidence="7">
    <location>
        <begin position="328"/>
        <end position="348"/>
    </location>
</feature>
<evidence type="ECO:0000256" key="4">
    <source>
        <dbReference type="ARBA" id="ARBA00022692"/>
    </source>
</evidence>
<dbReference type="InterPro" id="IPR010290">
    <property type="entry name" value="TM_effector"/>
</dbReference>
<dbReference type="EMBL" id="JAJISD010000004">
    <property type="protein sequence ID" value="MCC8429688.1"/>
    <property type="molecule type" value="Genomic_DNA"/>
</dbReference>
<evidence type="ECO:0000313" key="8">
    <source>
        <dbReference type="EMBL" id="MCC8429688.1"/>
    </source>
</evidence>